<dbReference type="GeneID" id="90953094"/>
<dbReference type="EMBL" id="CP060776">
    <property type="protein sequence ID" value="QQK44582.1"/>
    <property type="molecule type" value="Genomic_DNA"/>
</dbReference>
<accession>A0A7T6XP92</accession>
<evidence type="ECO:0000313" key="1">
    <source>
        <dbReference type="EMBL" id="QQK44582.1"/>
    </source>
</evidence>
<proteinExistence type="predicted"/>
<dbReference type="Proteomes" id="UP000595662">
    <property type="component" value="Chromosome 3"/>
</dbReference>
<sequence>MTCSLLTTAITGMRSDLVDGNIKALLFSLVHLCPSNGGYVGVKAVLLRSYTPTERSISSLTTRNNEQNTIRVLTSVQQRPNNVGIFAETR</sequence>
<name>A0A7T6XP92_PENDI</name>
<organism evidence="1 2">
    <name type="scientific">Penicillium digitatum</name>
    <name type="common">Green mold</name>
    <dbReference type="NCBI Taxonomy" id="36651"/>
    <lineage>
        <taxon>Eukaryota</taxon>
        <taxon>Fungi</taxon>
        <taxon>Dikarya</taxon>
        <taxon>Ascomycota</taxon>
        <taxon>Pezizomycotina</taxon>
        <taxon>Eurotiomycetes</taxon>
        <taxon>Eurotiomycetidae</taxon>
        <taxon>Eurotiales</taxon>
        <taxon>Aspergillaceae</taxon>
        <taxon>Penicillium</taxon>
    </lineage>
</organism>
<protein>
    <submittedName>
        <fullName evidence="1">Uncharacterized protein</fullName>
    </submittedName>
</protein>
<dbReference type="AlphaFoldDB" id="A0A7T6XP92"/>
<evidence type="ECO:0000313" key="2">
    <source>
        <dbReference type="Proteomes" id="UP000595662"/>
    </source>
</evidence>
<gene>
    <name evidence="1" type="ORF">Pdw03_8483</name>
</gene>
<reference evidence="1 2" key="1">
    <citation type="submission" date="2020-08" db="EMBL/GenBank/DDBJ databases">
        <title>The completed genome sequence of the pathogenic ascomycete fungus Penicillium digitatum.</title>
        <authorList>
            <person name="Wang M."/>
        </authorList>
    </citation>
    <scope>NUCLEOTIDE SEQUENCE [LARGE SCALE GENOMIC DNA]</scope>
    <source>
        <strain evidence="1 2">PdW03</strain>
    </source>
</reference>
<dbReference type="RefSeq" id="XP_065957065.1">
    <property type="nucleotide sequence ID" value="XM_066101982.1"/>
</dbReference>